<comment type="caution">
    <text evidence="5">The sequence shown here is derived from an EMBL/GenBank/DDBJ whole genome shotgun (WGS) entry which is preliminary data.</text>
</comment>
<dbReference type="InterPro" id="IPR001611">
    <property type="entry name" value="Leu-rich_rpt"/>
</dbReference>
<dbReference type="PANTHER" id="PTHR48051:SF52">
    <property type="entry name" value="LEUCINE-RICH REPEAT PROTEIN 1"/>
    <property type="match status" value="1"/>
</dbReference>
<protein>
    <recommendedName>
        <fullName evidence="4">PIF1/LRR1 pleckstrin homology domain-containing protein</fullName>
    </recommendedName>
</protein>
<dbReference type="SMART" id="SM00364">
    <property type="entry name" value="LRR_BAC"/>
    <property type="match status" value="4"/>
</dbReference>
<reference evidence="5 6" key="1">
    <citation type="submission" date="2024-02" db="EMBL/GenBank/DDBJ databases">
        <authorList>
            <person name="Daric V."/>
            <person name="Darras S."/>
        </authorList>
    </citation>
    <scope>NUCLEOTIDE SEQUENCE [LARGE SCALE GENOMIC DNA]</scope>
</reference>
<evidence type="ECO:0000256" key="2">
    <source>
        <dbReference type="ARBA" id="ARBA00022737"/>
    </source>
</evidence>
<proteinExistence type="predicted"/>
<evidence type="ECO:0000313" key="6">
    <source>
        <dbReference type="Proteomes" id="UP001642483"/>
    </source>
</evidence>
<gene>
    <name evidence="5" type="ORF">CVLEPA_LOCUS8006</name>
</gene>
<accession>A0ABP0FJ29</accession>
<keyword evidence="2" id="KW-0677">Repeat</keyword>
<keyword evidence="3" id="KW-0539">Nucleus</keyword>
<dbReference type="PANTHER" id="PTHR48051">
    <property type="match status" value="1"/>
</dbReference>
<dbReference type="SUPFAM" id="SSF52058">
    <property type="entry name" value="L domain-like"/>
    <property type="match status" value="1"/>
</dbReference>
<dbReference type="Pfam" id="PF00560">
    <property type="entry name" value="LRR_1"/>
    <property type="match status" value="1"/>
</dbReference>
<dbReference type="SMART" id="SM00369">
    <property type="entry name" value="LRR_TYP"/>
    <property type="match status" value="5"/>
</dbReference>
<name>A0ABP0FJ29_CLALP</name>
<evidence type="ECO:0000259" key="4">
    <source>
        <dbReference type="Pfam" id="PF25344"/>
    </source>
</evidence>
<sequence length="403" mass="45556">MRIKCQIEILNRCAASQGLRGGCGKSAQATLFLAKKPGDIVFLIFCTAKDKQGTKYRVNKNIQQIFGKFVSDGKATIRLKEPVVDMCISKADPVELKRILNAIKSAHLGKTLLGQSILSSMAPAKTKHVEKPKTKLVVTSRKDYPVTSSFPLMLERLHIHDCNLARLDSRLFNLKHLYLLDVSSNKIKTLPTALSQMESLCELNVAKNEISEIPAELCQPQAPWCKTLKSLNLGNNKLTCLPRNFHNFFNLWQLQLCNNSITKLPEQLGKLHNLRRLAASNNSIKYLPLSFTKLHLETLDLFMNPFVNDTQLPSNDVVCCSLKIPSLRELSGRIIRTGKTKTNRRSLPEFQVFDRDRSGEIGRKKARRLRAVSSLRWAGNMSPAKKRFRFILISVMYTHSLDV</sequence>
<dbReference type="Pfam" id="PF25344">
    <property type="entry name" value="PH_LRR1"/>
    <property type="match status" value="1"/>
</dbReference>
<feature type="domain" description="PIF1/LRR1 pleckstrin homology" evidence="4">
    <location>
        <begin position="1"/>
        <end position="111"/>
    </location>
</feature>
<dbReference type="InterPro" id="IPR003591">
    <property type="entry name" value="Leu-rich_rpt_typical-subtyp"/>
</dbReference>
<dbReference type="InterPro" id="IPR057437">
    <property type="entry name" value="PIF1/LRR1_PH"/>
</dbReference>
<keyword evidence="6" id="KW-1185">Reference proteome</keyword>
<keyword evidence="1" id="KW-0433">Leucine-rich repeat</keyword>
<dbReference type="Pfam" id="PF13855">
    <property type="entry name" value="LRR_8"/>
    <property type="match status" value="1"/>
</dbReference>
<dbReference type="Gene3D" id="3.80.10.10">
    <property type="entry name" value="Ribonuclease Inhibitor"/>
    <property type="match status" value="2"/>
</dbReference>
<dbReference type="EMBL" id="CAWYQH010000046">
    <property type="protein sequence ID" value="CAK8678048.1"/>
    <property type="molecule type" value="Genomic_DNA"/>
</dbReference>
<evidence type="ECO:0000313" key="5">
    <source>
        <dbReference type="EMBL" id="CAK8678048.1"/>
    </source>
</evidence>
<dbReference type="InterPro" id="IPR050216">
    <property type="entry name" value="LRR_domain-containing"/>
</dbReference>
<evidence type="ECO:0000256" key="3">
    <source>
        <dbReference type="ARBA" id="ARBA00023242"/>
    </source>
</evidence>
<evidence type="ECO:0000256" key="1">
    <source>
        <dbReference type="ARBA" id="ARBA00022614"/>
    </source>
</evidence>
<organism evidence="5 6">
    <name type="scientific">Clavelina lepadiformis</name>
    <name type="common">Light-bulb sea squirt</name>
    <name type="synonym">Ascidia lepadiformis</name>
    <dbReference type="NCBI Taxonomy" id="159417"/>
    <lineage>
        <taxon>Eukaryota</taxon>
        <taxon>Metazoa</taxon>
        <taxon>Chordata</taxon>
        <taxon>Tunicata</taxon>
        <taxon>Ascidiacea</taxon>
        <taxon>Aplousobranchia</taxon>
        <taxon>Clavelinidae</taxon>
        <taxon>Clavelina</taxon>
    </lineage>
</organism>
<dbReference type="InterPro" id="IPR032675">
    <property type="entry name" value="LRR_dom_sf"/>
</dbReference>
<dbReference type="Proteomes" id="UP001642483">
    <property type="component" value="Unassembled WGS sequence"/>
</dbReference>